<feature type="transmembrane region" description="Helical" evidence="2">
    <location>
        <begin position="73"/>
        <end position="94"/>
    </location>
</feature>
<dbReference type="SUPFAM" id="SSF54001">
    <property type="entry name" value="Cysteine proteinases"/>
    <property type="match status" value="1"/>
</dbReference>
<evidence type="ECO:0000313" key="4">
    <source>
        <dbReference type="EMBL" id="MCA5893158.1"/>
    </source>
</evidence>
<feature type="domain" description="Transglutaminase-like" evidence="3">
    <location>
        <begin position="485"/>
        <end position="555"/>
    </location>
</feature>
<feature type="transmembrane region" description="Helical" evidence="2">
    <location>
        <begin position="188"/>
        <end position="210"/>
    </location>
</feature>
<reference evidence="4 5" key="1">
    <citation type="submission" date="2021-09" db="EMBL/GenBank/DDBJ databases">
        <title>Isoptericola luteus sp. nov., a novel bacterium isolated from Harbin, the capital city of Heilongjiang province.</title>
        <authorList>
            <person name="Li J."/>
        </authorList>
    </citation>
    <scope>NUCLEOTIDE SEQUENCE [LARGE SCALE GENOMIC DNA]</scope>
    <source>
        <strain evidence="4 5">NEAU-Y5</strain>
    </source>
</reference>
<evidence type="ECO:0000256" key="2">
    <source>
        <dbReference type="SAM" id="Phobius"/>
    </source>
</evidence>
<dbReference type="InterPro" id="IPR002931">
    <property type="entry name" value="Transglutaminase-like"/>
</dbReference>
<sequence length="742" mass="78008">MIPAHSGPVVRTVALGLLVAVAVAASMLSLTTIIVPGWWVRAGLVGIALVTCTTITTRVLVERRRRARRGAGATESGSVLPTLAGAVVAAWFTLARFGGPTADLALVVGPAHVGRAISRLGEAGEIARSEVAPVTGALPIALLAVGGTLGVLLLADALAGGLRRPAAVGLPLLALWGPPLVLTGEVSWGVFVVTVTALLLLLTLEGPVGARARRSGERPPAPVRRAERSRALVTTAAAMTVAILAGLVGTASAALPGVAGGWYRAFTTTGDTIRLAEDLDILSSLTERSSAVVLRYEGSEDLSVGPLRSYTATAFDGRRWQRGAERDGEEFAPADVLWPEEPPASLRTQEVSLTVGELRDDKLPLPIDPRTVTTDEPWRYDPSRDEVIGARTDPGESYVLGVRSRDLTPEALQDAGTADLDEALTQIPDTAHADEIAQTARDVVGDAATGYDQAVALQRWLRDAGRFTYSTTLPRGGTGDPVWDFLQHRTGYCIQFATTMVVMARSLGLPTRIAVGYLPGERTDETSWEITGEDSHAWPEIYFEGAGWVRFEPTPAQQTGAAPQYTVPEVDGAAAPVPTANEFDERPTADAAPSEAASASEAPQVAAPPVDDSVPAWVWGVTAALGAGVVALFLVLLARRRRDTPPLDPERAWSQVVATLAAGGVRLPPPTTLRRAPEAIAGKVAERSGRPVAGDVLDDLGALADTVEQSRYALTPEHVDPERLESLTSSVTTGLAEQLGKP</sequence>
<feature type="compositionally biased region" description="Polar residues" evidence="1">
    <location>
        <begin position="726"/>
        <end position="735"/>
    </location>
</feature>
<dbReference type="RefSeq" id="WP_225564928.1">
    <property type="nucleotide sequence ID" value="NZ_JAIXCQ010000004.1"/>
</dbReference>
<proteinExistence type="predicted"/>
<accession>A0ABS7ZE08</accession>
<evidence type="ECO:0000259" key="3">
    <source>
        <dbReference type="SMART" id="SM00460"/>
    </source>
</evidence>
<dbReference type="InterPro" id="IPR021878">
    <property type="entry name" value="TgpA_N"/>
</dbReference>
<dbReference type="Gene3D" id="3.10.620.30">
    <property type="match status" value="1"/>
</dbReference>
<dbReference type="Pfam" id="PF01841">
    <property type="entry name" value="Transglut_core"/>
    <property type="match status" value="1"/>
</dbReference>
<keyword evidence="2" id="KW-1133">Transmembrane helix</keyword>
<feature type="region of interest" description="Disordered" evidence="1">
    <location>
        <begin position="577"/>
        <end position="609"/>
    </location>
</feature>
<feature type="transmembrane region" description="Helical" evidence="2">
    <location>
        <begin position="166"/>
        <end position="182"/>
    </location>
</feature>
<feature type="transmembrane region" description="Helical" evidence="2">
    <location>
        <begin position="12"/>
        <end position="34"/>
    </location>
</feature>
<dbReference type="SMART" id="SM00460">
    <property type="entry name" value="TGc"/>
    <property type="match status" value="1"/>
</dbReference>
<feature type="transmembrane region" description="Helical" evidence="2">
    <location>
        <begin position="616"/>
        <end position="637"/>
    </location>
</feature>
<feature type="region of interest" description="Disordered" evidence="1">
    <location>
        <begin position="364"/>
        <end position="391"/>
    </location>
</feature>
<organism evidence="4 5">
    <name type="scientific">Isoptericola luteus</name>
    <dbReference type="NCBI Taxonomy" id="2879484"/>
    <lineage>
        <taxon>Bacteria</taxon>
        <taxon>Bacillati</taxon>
        <taxon>Actinomycetota</taxon>
        <taxon>Actinomycetes</taxon>
        <taxon>Micrococcales</taxon>
        <taxon>Promicromonosporaceae</taxon>
        <taxon>Isoptericola</taxon>
    </lineage>
</organism>
<dbReference type="PANTHER" id="PTHR42736:SF1">
    <property type="entry name" value="PROTEIN-GLUTAMINE GAMMA-GLUTAMYLTRANSFERASE"/>
    <property type="match status" value="1"/>
</dbReference>
<protein>
    <submittedName>
        <fullName evidence="4">TransglutaminaseTgpA domain-containing protein</fullName>
    </submittedName>
</protein>
<dbReference type="Pfam" id="PF11992">
    <property type="entry name" value="TgpA_N"/>
    <property type="match status" value="1"/>
</dbReference>
<feature type="transmembrane region" description="Helical" evidence="2">
    <location>
        <begin position="231"/>
        <end position="255"/>
    </location>
</feature>
<dbReference type="EMBL" id="JAIXCQ010000004">
    <property type="protein sequence ID" value="MCA5893158.1"/>
    <property type="molecule type" value="Genomic_DNA"/>
</dbReference>
<feature type="transmembrane region" description="Helical" evidence="2">
    <location>
        <begin position="40"/>
        <end position="61"/>
    </location>
</feature>
<keyword evidence="5" id="KW-1185">Reference proteome</keyword>
<keyword evidence="2" id="KW-0812">Transmembrane</keyword>
<dbReference type="InterPro" id="IPR038765">
    <property type="entry name" value="Papain-like_cys_pep_sf"/>
</dbReference>
<dbReference type="InterPro" id="IPR052901">
    <property type="entry name" value="Bact_TGase-like"/>
</dbReference>
<comment type="caution">
    <text evidence="4">The sequence shown here is derived from an EMBL/GenBank/DDBJ whole genome shotgun (WGS) entry which is preliminary data.</text>
</comment>
<dbReference type="Proteomes" id="UP001319870">
    <property type="component" value="Unassembled WGS sequence"/>
</dbReference>
<keyword evidence="2" id="KW-0472">Membrane</keyword>
<feature type="compositionally biased region" description="Basic and acidic residues" evidence="1">
    <location>
        <begin position="376"/>
        <end position="388"/>
    </location>
</feature>
<feature type="region of interest" description="Disordered" evidence="1">
    <location>
        <begin position="723"/>
        <end position="742"/>
    </location>
</feature>
<gene>
    <name evidence="4" type="ORF">LEP48_07280</name>
</gene>
<feature type="transmembrane region" description="Helical" evidence="2">
    <location>
        <begin position="137"/>
        <end position="159"/>
    </location>
</feature>
<evidence type="ECO:0000256" key="1">
    <source>
        <dbReference type="SAM" id="MobiDB-lite"/>
    </source>
</evidence>
<dbReference type="PANTHER" id="PTHR42736">
    <property type="entry name" value="PROTEIN-GLUTAMINE GAMMA-GLUTAMYLTRANSFERASE"/>
    <property type="match status" value="1"/>
</dbReference>
<name>A0ABS7ZE08_9MICO</name>
<evidence type="ECO:0000313" key="5">
    <source>
        <dbReference type="Proteomes" id="UP001319870"/>
    </source>
</evidence>
<feature type="compositionally biased region" description="Low complexity" evidence="1">
    <location>
        <begin position="589"/>
        <end position="609"/>
    </location>
</feature>